<dbReference type="PANTHER" id="PTHR39339:SF1">
    <property type="entry name" value="CHAD DOMAIN-CONTAINING PROTEIN"/>
    <property type="match status" value="1"/>
</dbReference>
<keyword evidence="3" id="KW-1185">Reference proteome</keyword>
<sequence>MAGAGKFLQHALDRHWQLYRKRLQTCRQRADEDNIHKLRTGIRRLVSAIDLIRALAPCPALRKARKVLKAQLDRFDDLRDTQVMLLTIDAAIVELPELRDFHEHLRRRENRLLGRLEPEIAAFRTGNLRRKLKKSGRRANRRAADIDLAQAIPAVVDRVYADALERHAAIDDSHPATIHQLRIALKKLRYMLEAAPDQIPGLKPDLLERLQRYLTAMGDIQNAEVLASALAEFYRGAPPAPVADYFQRQHRQLMAEFIADRYEIFRFWRAAPDQAQPWQPDLAV</sequence>
<evidence type="ECO:0000313" key="3">
    <source>
        <dbReference type="Proteomes" id="UP000077628"/>
    </source>
</evidence>
<name>A0A177NXY4_9GAMM</name>
<dbReference type="SMART" id="SM00880">
    <property type="entry name" value="CHAD"/>
    <property type="match status" value="1"/>
</dbReference>
<dbReference type="OrthoDB" id="5566422at2"/>
<dbReference type="Proteomes" id="UP000077628">
    <property type="component" value="Unassembled WGS sequence"/>
</dbReference>
<accession>A0A177NXY4</accession>
<dbReference type="Gene3D" id="1.40.20.10">
    <property type="entry name" value="CHAD domain"/>
    <property type="match status" value="1"/>
</dbReference>
<dbReference type="InterPro" id="IPR007899">
    <property type="entry name" value="CHAD_dom"/>
</dbReference>
<protein>
    <recommendedName>
        <fullName evidence="1">CHAD domain-containing protein</fullName>
    </recommendedName>
</protein>
<gene>
    <name evidence="2" type="ORF">A1355_22260</name>
</gene>
<dbReference type="InterPro" id="IPR038186">
    <property type="entry name" value="CHAD_dom_sf"/>
</dbReference>
<dbReference type="EMBL" id="LUUK01000071">
    <property type="protein sequence ID" value="OAI22875.1"/>
    <property type="molecule type" value="Genomic_DNA"/>
</dbReference>
<dbReference type="AlphaFoldDB" id="A0A177NXY4"/>
<dbReference type="Pfam" id="PF05235">
    <property type="entry name" value="CHAD"/>
    <property type="match status" value="1"/>
</dbReference>
<feature type="domain" description="CHAD" evidence="1">
    <location>
        <begin position="1"/>
        <end position="273"/>
    </location>
</feature>
<dbReference type="PANTHER" id="PTHR39339">
    <property type="entry name" value="SLR1444 PROTEIN"/>
    <property type="match status" value="1"/>
</dbReference>
<proteinExistence type="predicted"/>
<reference evidence="3" key="1">
    <citation type="submission" date="2016-03" db="EMBL/GenBank/DDBJ databases">
        <authorList>
            <person name="Heylen K."/>
            <person name="De Vos P."/>
            <person name="Vekeman B."/>
        </authorList>
    </citation>
    <scope>NUCLEOTIDE SEQUENCE [LARGE SCALE GENOMIC DNA]</scope>
    <source>
        <strain evidence="3">R-45383</strain>
    </source>
</reference>
<evidence type="ECO:0000259" key="1">
    <source>
        <dbReference type="PROSITE" id="PS51708"/>
    </source>
</evidence>
<evidence type="ECO:0000313" key="2">
    <source>
        <dbReference type="EMBL" id="OAI22875.1"/>
    </source>
</evidence>
<organism evidence="2 3">
    <name type="scientific">Methylomonas koyamae</name>
    <dbReference type="NCBI Taxonomy" id="702114"/>
    <lineage>
        <taxon>Bacteria</taxon>
        <taxon>Pseudomonadati</taxon>
        <taxon>Pseudomonadota</taxon>
        <taxon>Gammaproteobacteria</taxon>
        <taxon>Methylococcales</taxon>
        <taxon>Methylococcaceae</taxon>
        <taxon>Methylomonas</taxon>
    </lineage>
</organism>
<dbReference type="RefSeq" id="WP_064026214.1">
    <property type="nucleotide sequence ID" value="NZ_LUUK01000071.1"/>
</dbReference>
<dbReference type="STRING" id="702114.A1355_22260"/>
<comment type="caution">
    <text evidence="2">The sequence shown here is derived from an EMBL/GenBank/DDBJ whole genome shotgun (WGS) entry which is preliminary data.</text>
</comment>
<dbReference type="PROSITE" id="PS51708">
    <property type="entry name" value="CHAD"/>
    <property type="match status" value="1"/>
</dbReference>